<accession>A0AAN9R9J6</accession>
<dbReference type="AlphaFoldDB" id="A0AAN9R9J6"/>
<proteinExistence type="predicted"/>
<protein>
    <submittedName>
        <fullName evidence="1">Uncharacterized protein</fullName>
    </submittedName>
</protein>
<organism evidence="1 2">
    <name type="scientific">Canavalia gladiata</name>
    <name type="common">Sword bean</name>
    <name type="synonym">Dolichos gladiatus</name>
    <dbReference type="NCBI Taxonomy" id="3824"/>
    <lineage>
        <taxon>Eukaryota</taxon>
        <taxon>Viridiplantae</taxon>
        <taxon>Streptophyta</taxon>
        <taxon>Embryophyta</taxon>
        <taxon>Tracheophyta</taxon>
        <taxon>Spermatophyta</taxon>
        <taxon>Magnoliopsida</taxon>
        <taxon>eudicotyledons</taxon>
        <taxon>Gunneridae</taxon>
        <taxon>Pentapetalae</taxon>
        <taxon>rosids</taxon>
        <taxon>fabids</taxon>
        <taxon>Fabales</taxon>
        <taxon>Fabaceae</taxon>
        <taxon>Papilionoideae</taxon>
        <taxon>50 kb inversion clade</taxon>
        <taxon>NPAAA clade</taxon>
        <taxon>indigoferoid/millettioid clade</taxon>
        <taxon>Phaseoleae</taxon>
        <taxon>Canavalia</taxon>
    </lineage>
</organism>
<dbReference type="EMBL" id="JAYMYQ010000001">
    <property type="protein sequence ID" value="KAK7362839.1"/>
    <property type="molecule type" value="Genomic_DNA"/>
</dbReference>
<evidence type="ECO:0000313" key="1">
    <source>
        <dbReference type="EMBL" id="KAK7362839.1"/>
    </source>
</evidence>
<gene>
    <name evidence="1" type="ORF">VNO77_04963</name>
</gene>
<evidence type="ECO:0000313" key="2">
    <source>
        <dbReference type="Proteomes" id="UP001367508"/>
    </source>
</evidence>
<reference evidence="1 2" key="1">
    <citation type="submission" date="2024-01" db="EMBL/GenBank/DDBJ databases">
        <title>The genomes of 5 underutilized Papilionoideae crops provide insights into root nodulation and disease resistanc.</title>
        <authorList>
            <person name="Jiang F."/>
        </authorList>
    </citation>
    <scope>NUCLEOTIDE SEQUENCE [LARGE SCALE GENOMIC DNA]</scope>
    <source>
        <strain evidence="1">LVBAO_FW01</strain>
        <tissue evidence="1">Leaves</tissue>
    </source>
</reference>
<comment type="caution">
    <text evidence="1">The sequence shown here is derived from an EMBL/GenBank/DDBJ whole genome shotgun (WGS) entry which is preliminary data.</text>
</comment>
<dbReference type="Proteomes" id="UP001367508">
    <property type="component" value="Unassembled WGS sequence"/>
</dbReference>
<sequence length="93" mass="10553">MLSFHSETGVPHVLQGSLSFLKTDRVLFHSMVLVSFSLNGGGPFYTVESLLILWSTQNVGELAIKMWKIKRSTWGLLKILRRTCTGYPLLWLV</sequence>
<keyword evidence="2" id="KW-1185">Reference proteome</keyword>
<name>A0AAN9R9J6_CANGL</name>